<dbReference type="Gene3D" id="3.90.120.10">
    <property type="entry name" value="DNA Methylase, subunit A, domain 2"/>
    <property type="match status" value="1"/>
</dbReference>
<evidence type="ECO:0000256" key="7">
    <source>
        <dbReference type="PROSITE-ProRule" id="PRU01016"/>
    </source>
</evidence>
<dbReference type="SUPFAM" id="SSF53335">
    <property type="entry name" value="S-adenosyl-L-methionine-dependent methyltransferases"/>
    <property type="match status" value="1"/>
</dbReference>
<keyword evidence="4 7" id="KW-0949">S-adenosyl-L-methionine</keyword>
<dbReference type="GO" id="GO:0044027">
    <property type="term" value="P:negative regulation of gene expression via chromosomal CpG island methylation"/>
    <property type="evidence" value="ECO:0007669"/>
    <property type="project" value="TreeGrafter"/>
</dbReference>
<evidence type="ECO:0000313" key="10">
    <source>
        <dbReference type="Proteomes" id="UP000199250"/>
    </source>
</evidence>
<dbReference type="PROSITE" id="PS00095">
    <property type="entry name" value="C5_MTASE_2"/>
    <property type="match status" value="1"/>
</dbReference>
<dbReference type="Pfam" id="PF00145">
    <property type="entry name" value="DNA_methylase"/>
    <property type="match status" value="1"/>
</dbReference>
<keyword evidence="3 7" id="KW-0808">Transferase</keyword>
<dbReference type="NCBIfam" id="TIGR00675">
    <property type="entry name" value="dcm"/>
    <property type="match status" value="1"/>
</dbReference>
<evidence type="ECO:0000256" key="3">
    <source>
        <dbReference type="ARBA" id="ARBA00022679"/>
    </source>
</evidence>
<evidence type="ECO:0000313" key="9">
    <source>
        <dbReference type="EMBL" id="SEJ37208.1"/>
    </source>
</evidence>
<dbReference type="PANTHER" id="PTHR10629:SF52">
    <property type="entry name" value="DNA (CYTOSINE-5)-METHYLTRANSFERASE 1"/>
    <property type="match status" value="1"/>
</dbReference>
<evidence type="ECO:0000256" key="8">
    <source>
        <dbReference type="RuleBase" id="RU000416"/>
    </source>
</evidence>
<gene>
    <name evidence="9" type="ORF">SAMN04244572_03714</name>
</gene>
<dbReference type="InterPro" id="IPR050390">
    <property type="entry name" value="C5-Methyltransferase"/>
</dbReference>
<dbReference type="Gene3D" id="3.40.50.150">
    <property type="entry name" value="Vaccinia Virus protein VP39"/>
    <property type="match status" value="1"/>
</dbReference>
<dbReference type="InterPro" id="IPR031303">
    <property type="entry name" value="C5_meth_CS"/>
</dbReference>
<dbReference type="EC" id="2.1.1.37" evidence="1"/>
<evidence type="ECO:0000256" key="4">
    <source>
        <dbReference type="ARBA" id="ARBA00022691"/>
    </source>
</evidence>
<dbReference type="RefSeq" id="WP_090734419.1">
    <property type="nucleotide sequence ID" value="NZ_FNYQ01000086.1"/>
</dbReference>
<protein>
    <recommendedName>
        <fullName evidence="1">DNA (cytosine-5-)-methyltransferase</fullName>
        <ecNumber evidence="1">2.1.1.37</ecNumber>
    </recommendedName>
</protein>
<evidence type="ECO:0000256" key="2">
    <source>
        <dbReference type="ARBA" id="ARBA00022603"/>
    </source>
</evidence>
<evidence type="ECO:0000256" key="1">
    <source>
        <dbReference type="ARBA" id="ARBA00011975"/>
    </source>
</evidence>
<accession>A0A1H6Y7D3</accession>
<dbReference type="PRINTS" id="PR00105">
    <property type="entry name" value="C5METTRFRASE"/>
</dbReference>
<dbReference type="InterPro" id="IPR029063">
    <property type="entry name" value="SAM-dependent_MTases_sf"/>
</dbReference>
<dbReference type="PANTHER" id="PTHR10629">
    <property type="entry name" value="CYTOSINE-SPECIFIC METHYLTRANSFERASE"/>
    <property type="match status" value="1"/>
</dbReference>
<reference evidence="9 10" key="1">
    <citation type="submission" date="2016-10" db="EMBL/GenBank/DDBJ databases">
        <authorList>
            <person name="de Groot N.N."/>
        </authorList>
    </citation>
    <scope>NUCLEOTIDE SEQUENCE [LARGE SCALE GENOMIC DNA]</scope>
    <source>
        <strain evidence="9 10">DSM 373</strain>
    </source>
</reference>
<dbReference type="OrthoDB" id="9813719at2"/>
<dbReference type="AlphaFoldDB" id="A0A1H6Y7D3"/>
<comment type="catalytic activity">
    <reaction evidence="6">
        <text>a 2'-deoxycytidine in DNA + S-adenosyl-L-methionine = a 5-methyl-2'-deoxycytidine in DNA + S-adenosyl-L-homocysteine + H(+)</text>
        <dbReference type="Rhea" id="RHEA:13681"/>
        <dbReference type="Rhea" id="RHEA-COMP:11369"/>
        <dbReference type="Rhea" id="RHEA-COMP:11370"/>
        <dbReference type="ChEBI" id="CHEBI:15378"/>
        <dbReference type="ChEBI" id="CHEBI:57856"/>
        <dbReference type="ChEBI" id="CHEBI:59789"/>
        <dbReference type="ChEBI" id="CHEBI:85452"/>
        <dbReference type="ChEBI" id="CHEBI:85454"/>
        <dbReference type="EC" id="2.1.1.37"/>
    </reaction>
</comment>
<dbReference type="Proteomes" id="UP000199250">
    <property type="component" value="Unassembled WGS sequence"/>
</dbReference>
<dbReference type="GO" id="GO:0003886">
    <property type="term" value="F:DNA (cytosine-5-)-methyltransferase activity"/>
    <property type="evidence" value="ECO:0007669"/>
    <property type="project" value="UniProtKB-EC"/>
</dbReference>
<name>A0A1H6Y7D3_9GAMM</name>
<evidence type="ECO:0000256" key="6">
    <source>
        <dbReference type="ARBA" id="ARBA00047422"/>
    </source>
</evidence>
<evidence type="ECO:0000256" key="5">
    <source>
        <dbReference type="ARBA" id="ARBA00022747"/>
    </source>
</evidence>
<comment type="similarity">
    <text evidence="7 8">Belongs to the class I-like SAM-binding methyltransferase superfamily. C5-methyltransferase family.</text>
</comment>
<sequence>MIDAVDLFCGAGGLTAGLHATGLIEVRAGYDIERQCEYAYTQNNGAEFVAKDVTNVEADELMAWYRPENYRLLAGCAPCQPFSTYNQGRDTRNDRKWPLLYAFRRLIEETRPHLVTMENVPDVTKHEVYHDFVAGLRAQGYKIWADRVHCVDYGLPQQRRRHVLLASRLGPAIKLIEPTHEKPVRVQDAIGDLPPIAAGECHPDDPLHRAATLSPLNLRRIRASRPGGTWRDWPPELIADCHRKGSGKTYPSVYGRMKAEEPSPTMTTLCYGFGNGRFGHPDPDQHRAISLREAAILQSFPPDYVFLPPEQISFKAVGRMIGNAVPVRLGEVIGESLIRHITEYEAMQQRNQEDRIPA</sequence>
<keyword evidence="2 7" id="KW-0489">Methyltransferase</keyword>
<dbReference type="GO" id="GO:0009307">
    <property type="term" value="P:DNA restriction-modification system"/>
    <property type="evidence" value="ECO:0007669"/>
    <property type="project" value="UniProtKB-KW"/>
</dbReference>
<organism evidence="9 10">
    <name type="scientific">Azotobacter beijerinckii</name>
    <dbReference type="NCBI Taxonomy" id="170623"/>
    <lineage>
        <taxon>Bacteria</taxon>
        <taxon>Pseudomonadati</taxon>
        <taxon>Pseudomonadota</taxon>
        <taxon>Gammaproteobacteria</taxon>
        <taxon>Pseudomonadales</taxon>
        <taxon>Pseudomonadaceae</taxon>
        <taxon>Azotobacter</taxon>
    </lineage>
</organism>
<feature type="active site" evidence="7">
    <location>
        <position position="79"/>
    </location>
</feature>
<dbReference type="PROSITE" id="PS51679">
    <property type="entry name" value="SAM_MT_C5"/>
    <property type="match status" value="1"/>
</dbReference>
<dbReference type="EMBL" id="FNYQ01000086">
    <property type="protein sequence ID" value="SEJ37208.1"/>
    <property type="molecule type" value="Genomic_DNA"/>
</dbReference>
<dbReference type="InterPro" id="IPR001525">
    <property type="entry name" value="C5_MeTfrase"/>
</dbReference>
<dbReference type="GO" id="GO:0003677">
    <property type="term" value="F:DNA binding"/>
    <property type="evidence" value="ECO:0007669"/>
    <property type="project" value="TreeGrafter"/>
</dbReference>
<dbReference type="GO" id="GO:0032259">
    <property type="term" value="P:methylation"/>
    <property type="evidence" value="ECO:0007669"/>
    <property type="project" value="UniProtKB-KW"/>
</dbReference>
<keyword evidence="5" id="KW-0680">Restriction system</keyword>
<proteinExistence type="inferred from homology"/>